<evidence type="ECO:0000256" key="5">
    <source>
        <dbReference type="ARBA" id="ARBA00018232"/>
    </source>
</evidence>
<feature type="binding site" evidence="12">
    <location>
        <position position="218"/>
    </location>
    <ligand>
        <name>Mg(2+)</name>
        <dbReference type="ChEBI" id="CHEBI:18420"/>
        <label>2</label>
    </ligand>
</feature>
<comment type="subunit">
    <text evidence="3 12 14">Homotetramer.</text>
</comment>
<dbReference type="InterPro" id="IPR036237">
    <property type="entry name" value="Xyl_isomerase-like_sf"/>
</dbReference>
<comment type="caution">
    <text evidence="16">The sequence shown here is derived from an EMBL/GenBank/DDBJ whole genome shotgun (WGS) entry which is preliminary data.</text>
</comment>
<dbReference type="AlphaFoldDB" id="A0A7W5A8U4"/>
<accession>A0A7W5A8U4</accession>
<evidence type="ECO:0000256" key="12">
    <source>
        <dbReference type="HAMAP-Rule" id="MF_00455"/>
    </source>
</evidence>
<proteinExistence type="inferred from homology"/>
<dbReference type="Pfam" id="PF01261">
    <property type="entry name" value="AP_endonuc_2"/>
    <property type="match status" value="1"/>
</dbReference>
<dbReference type="GO" id="GO:0042732">
    <property type="term" value="P:D-xylose metabolic process"/>
    <property type="evidence" value="ECO:0007669"/>
    <property type="project" value="UniProtKB-UniRule"/>
</dbReference>
<evidence type="ECO:0000256" key="2">
    <source>
        <dbReference type="ARBA" id="ARBA00005765"/>
    </source>
</evidence>
<dbReference type="PANTHER" id="PTHR48408:SF1">
    <property type="entry name" value="XYLOSE ISOMERASE"/>
    <property type="match status" value="1"/>
</dbReference>
<dbReference type="Proteomes" id="UP000577707">
    <property type="component" value="Unassembled WGS sequence"/>
</dbReference>
<evidence type="ECO:0000259" key="15">
    <source>
        <dbReference type="Pfam" id="PF01261"/>
    </source>
</evidence>
<dbReference type="InterPro" id="IPR001998">
    <property type="entry name" value="Xylose_isomerase"/>
</dbReference>
<keyword evidence="12" id="KW-0460">Magnesium</keyword>
<evidence type="ECO:0000256" key="8">
    <source>
        <dbReference type="ARBA" id="ARBA00022723"/>
    </source>
</evidence>
<comment type="caution">
    <text evidence="12">Lacks conserved residue(s) required for the propagation of feature annotation.</text>
</comment>
<feature type="active site" evidence="12">
    <location>
        <position position="55"/>
    </location>
</feature>
<dbReference type="Gene3D" id="3.20.20.150">
    <property type="entry name" value="Divalent-metal-dependent TIM barrel enzymes"/>
    <property type="match status" value="1"/>
</dbReference>
<evidence type="ECO:0000313" key="16">
    <source>
        <dbReference type="EMBL" id="MBB3091813.1"/>
    </source>
</evidence>
<evidence type="ECO:0000313" key="17">
    <source>
        <dbReference type="Proteomes" id="UP000577707"/>
    </source>
</evidence>
<evidence type="ECO:0000256" key="14">
    <source>
        <dbReference type="RuleBase" id="RU000610"/>
    </source>
</evidence>
<keyword evidence="7 12" id="KW-0859">Xylose metabolism</keyword>
<evidence type="ECO:0000256" key="1">
    <source>
        <dbReference type="ARBA" id="ARBA00004496"/>
    </source>
</evidence>
<dbReference type="PANTHER" id="PTHR48408">
    <property type="match status" value="1"/>
</dbReference>
<dbReference type="NCBIfam" id="TIGR02631">
    <property type="entry name" value="xylA_Arthro"/>
    <property type="match status" value="1"/>
</dbReference>
<dbReference type="GO" id="GO:0005737">
    <property type="term" value="C:cytoplasm"/>
    <property type="evidence" value="ECO:0007669"/>
    <property type="project" value="UniProtKB-SubCell"/>
</dbReference>
<keyword evidence="10 12" id="KW-0119">Carbohydrate metabolism</keyword>
<organism evidence="16 17">
    <name type="scientific">Nocardioides albus</name>
    <dbReference type="NCBI Taxonomy" id="1841"/>
    <lineage>
        <taxon>Bacteria</taxon>
        <taxon>Bacillati</taxon>
        <taxon>Actinomycetota</taxon>
        <taxon>Actinomycetes</taxon>
        <taxon>Propionibacteriales</taxon>
        <taxon>Nocardioidaceae</taxon>
        <taxon>Nocardioides</taxon>
    </lineage>
</organism>
<feature type="binding site" evidence="12">
    <location>
        <position position="182"/>
    </location>
    <ligand>
        <name>Mg(2+)</name>
        <dbReference type="ChEBI" id="CHEBI:18420"/>
        <label>1</label>
    </ligand>
</feature>
<name>A0A7W5A8U4_9ACTN</name>
<evidence type="ECO:0000256" key="3">
    <source>
        <dbReference type="ARBA" id="ARBA00011881"/>
    </source>
</evidence>
<protein>
    <recommendedName>
        <fullName evidence="5 12">Xylose isomerase</fullName>
        <ecNumber evidence="4 12">5.3.1.5</ecNumber>
    </recommendedName>
</protein>
<feature type="binding site" evidence="12">
    <location>
        <position position="221"/>
    </location>
    <ligand>
        <name>Mg(2+)</name>
        <dbReference type="ChEBI" id="CHEBI:18420"/>
        <label>2</label>
    </ligand>
</feature>
<evidence type="ECO:0000256" key="10">
    <source>
        <dbReference type="ARBA" id="ARBA00023277"/>
    </source>
</evidence>
<evidence type="ECO:0000256" key="4">
    <source>
        <dbReference type="ARBA" id="ARBA00011958"/>
    </source>
</evidence>
<keyword evidence="8 12" id="KW-0479">Metal-binding</keyword>
<evidence type="ECO:0000256" key="6">
    <source>
        <dbReference type="ARBA" id="ARBA00022490"/>
    </source>
</evidence>
<keyword evidence="17" id="KW-1185">Reference proteome</keyword>
<sequence length="384" mass="42437">MTDYTPTAEDKFTFGLWTVGWNGQDVFGSASRPHLDVAHSVHKLAELGAYGITFHDNDVFAIDASDAERQAEIDKLKAALDETGLKVPMATTNLFGHPVFRDGGFTSNDREVRRYSIAKVARNIDLAAELGATTYVMWGGREGGESHAAKDIASALDRYREAVNLLGDYVTEQGYDIRFAIEPKPNEPRGDILLPTIGHALAFINSLDRPEMVGLNPEVGHEEMAGLNFASGVAQALWHGKLFHIDLNGQHGPRFDQDLRFGAGNLRGAFNLVDLLETKGYDGPRHFDFKPPRTEDEDGVWASAAGCMRNYLVLRERAKAFRADPEVKAALEASQVEELSVPTLAEGETLDDIRKATYDIEKLDHGYAFEHLDQLAMDHLLGLR</sequence>
<comment type="similarity">
    <text evidence="2 12 13">Belongs to the xylose isomerase family.</text>
</comment>
<feature type="domain" description="Xylose isomerase-like TIM barrel" evidence="15">
    <location>
        <begin position="42"/>
        <end position="310"/>
    </location>
</feature>
<dbReference type="SUPFAM" id="SSF51658">
    <property type="entry name" value="Xylose isomerase-like"/>
    <property type="match status" value="1"/>
</dbReference>
<dbReference type="InterPro" id="IPR013022">
    <property type="entry name" value="Xyl_isomerase-like_TIM-brl"/>
</dbReference>
<keyword evidence="6 12" id="KW-0963">Cytoplasm</keyword>
<feature type="active site" evidence="12">
    <location>
        <position position="58"/>
    </location>
</feature>
<comment type="subcellular location">
    <subcellularLocation>
        <location evidence="1 12 14">Cytoplasm</location>
    </subcellularLocation>
</comment>
<dbReference type="HAMAP" id="MF_00455">
    <property type="entry name" value="Xylose_isom_A"/>
    <property type="match status" value="1"/>
</dbReference>
<evidence type="ECO:0000256" key="7">
    <source>
        <dbReference type="ARBA" id="ARBA00022629"/>
    </source>
</evidence>
<dbReference type="GO" id="GO:0009045">
    <property type="term" value="F:xylose isomerase activity"/>
    <property type="evidence" value="ECO:0007669"/>
    <property type="project" value="UniProtKB-UniRule"/>
</dbReference>
<reference evidence="16 17" key="1">
    <citation type="submission" date="2020-08" db="EMBL/GenBank/DDBJ databases">
        <title>Genomic Encyclopedia of Type Strains, Phase III (KMG-III): the genomes of soil and plant-associated and newly described type strains.</title>
        <authorList>
            <person name="Whitman W."/>
        </authorList>
    </citation>
    <scope>NUCLEOTIDE SEQUENCE [LARGE SCALE GENOMIC DNA]</scope>
    <source>
        <strain evidence="16 17">CECT 3302</strain>
    </source>
</reference>
<dbReference type="InterPro" id="IPR013453">
    <property type="entry name" value="XylA_actinobac"/>
</dbReference>
<feature type="binding site" evidence="12">
    <location>
        <position position="288"/>
    </location>
    <ligand>
        <name>Mg(2+)</name>
        <dbReference type="ChEBI" id="CHEBI:18420"/>
        <label>1</label>
    </ligand>
</feature>
<feature type="binding site" evidence="12">
    <location>
        <position position="246"/>
    </location>
    <ligand>
        <name>Mg(2+)</name>
        <dbReference type="ChEBI" id="CHEBI:18420"/>
        <label>1</label>
    </ligand>
</feature>
<comment type="catalytic activity">
    <reaction evidence="11 12 13">
        <text>alpha-D-xylose = alpha-D-xylulofuranose</text>
        <dbReference type="Rhea" id="RHEA:22816"/>
        <dbReference type="ChEBI" id="CHEBI:28518"/>
        <dbReference type="ChEBI" id="CHEBI:188998"/>
        <dbReference type="EC" id="5.3.1.5"/>
    </reaction>
</comment>
<evidence type="ECO:0000256" key="11">
    <source>
        <dbReference type="ARBA" id="ARBA00033659"/>
    </source>
</evidence>
<gene>
    <name evidence="12" type="primary">xylA</name>
    <name evidence="16" type="ORF">FHS12_004789</name>
</gene>
<dbReference type="EC" id="5.3.1.5" evidence="4 12"/>
<evidence type="ECO:0000256" key="9">
    <source>
        <dbReference type="ARBA" id="ARBA00023235"/>
    </source>
</evidence>
<evidence type="ECO:0000256" key="13">
    <source>
        <dbReference type="RuleBase" id="RU000609"/>
    </source>
</evidence>
<feature type="binding site" evidence="12">
    <location>
        <position position="218"/>
    </location>
    <ligand>
        <name>Mg(2+)</name>
        <dbReference type="ChEBI" id="CHEBI:18420"/>
        <label>1</label>
    </ligand>
</feature>
<dbReference type="EMBL" id="JACHXG010000013">
    <property type="protein sequence ID" value="MBB3091813.1"/>
    <property type="molecule type" value="Genomic_DNA"/>
</dbReference>
<keyword evidence="9 12" id="KW-0413">Isomerase</keyword>
<dbReference type="PROSITE" id="PS51415">
    <property type="entry name" value="XYLOSE_ISOMERASE"/>
    <property type="match status" value="1"/>
</dbReference>
<dbReference type="RefSeq" id="WP_183550711.1">
    <property type="nucleotide sequence ID" value="NZ_BMQT01000007.1"/>
</dbReference>
<dbReference type="PRINTS" id="PR00688">
    <property type="entry name" value="XYLOSISMRASE"/>
</dbReference>
<dbReference type="GO" id="GO:0000287">
    <property type="term" value="F:magnesium ion binding"/>
    <property type="evidence" value="ECO:0007669"/>
    <property type="project" value="UniProtKB-UniRule"/>
</dbReference>
<comment type="cofactor">
    <cofactor evidence="12">
        <name>Mg(2+)</name>
        <dbReference type="ChEBI" id="CHEBI:18420"/>
    </cofactor>
    <text evidence="12">Binds 2 magnesium ions per subunit.</text>
</comment>